<dbReference type="RefSeq" id="WP_249326457.1">
    <property type="nucleotide sequence ID" value="NZ_CP060633.1"/>
</dbReference>
<dbReference type="InterPro" id="IPR046335">
    <property type="entry name" value="LacI/GalR-like_sensor"/>
</dbReference>
<dbReference type="Pfam" id="PF00356">
    <property type="entry name" value="LacI"/>
    <property type="match status" value="1"/>
</dbReference>
<protein>
    <submittedName>
        <fullName evidence="6">LacI family DNA-binding transcriptional regulator</fullName>
    </submittedName>
</protein>
<dbReference type="SUPFAM" id="SSF47413">
    <property type="entry name" value="lambda repressor-like DNA-binding domains"/>
    <property type="match status" value="1"/>
</dbReference>
<dbReference type="PRINTS" id="PR00036">
    <property type="entry name" value="HTHLACI"/>
</dbReference>
<dbReference type="Proteomes" id="UP000515981">
    <property type="component" value="Chromosome"/>
</dbReference>
<keyword evidence="3 6" id="KW-0238">DNA-binding</keyword>
<dbReference type="SMART" id="SM00354">
    <property type="entry name" value="HTH_LACI"/>
    <property type="match status" value="1"/>
</dbReference>
<dbReference type="InterPro" id="IPR010982">
    <property type="entry name" value="Lambda_DNA-bd_dom_sf"/>
</dbReference>
<keyword evidence="2" id="KW-0805">Transcription regulation</keyword>
<evidence type="ECO:0000313" key="7">
    <source>
        <dbReference type="Proteomes" id="UP000515981"/>
    </source>
</evidence>
<reference evidence="6 7" key="1">
    <citation type="submission" date="2020-08" db="EMBL/GenBank/DDBJ databases">
        <authorList>
            <person name="Liu C."/>
            <person name="Sun Q."/>
        </authorList>
    </citation>
    <scope>NUCLEOTIDE SEQUENCE [LARGE SCALE GENOMIC DNA]</scope>
    <source>
        <strain evidence="6 7">NSJ-8</strain>
    </source>
</reference>
<dbReference type="SUPFAM" id="SSF53822">
    <property type="entry name" value="Periplasmic binding protein-like I"/>
    <property type="match status" value="1"/>
</dbReference>
<name>A0A7G9FWR2_9FIRM</name>
<gene>
    <name evidence="6" type="ORF">H9Q77_02180</name>
</gene>
<evidence type="ECO:0000256" key="1">
    <source>
        <dbReference type="ARBA" id="ARBA00022491"/>
    </source>
</evidence>
<keyword evidence="1" id="KW-0678">Repressor</keyword>
<evidence type="ECO:0000256" key="4">
    <source>
        <dbReference type="ARBA" id="ARBA00023163"/>
    </source>
</evidence>
<dbReference type="CDD" id="cd01392">
    <property type="entry name" value="HTH_LacI"/>
    <property type="match status" value="1"/>
</dbReference>
<evidence type="ECO:0000313" key="6">
    <source>
        <dbReference type="EMBL" id="QNM02994.1"/>
    </source>
</evidence>
<dbReference type="InterPro" id="IPR028082">
    <property type="entry name" value="Peripla_BP_I"/>
</dbReference>
<keyword evidence="7" id="KW-1185">Reference proteome</keyword>
<dbReference type="GO" id="GO:0000976">
    <property type="term" value="F:transcription cis-regulatory region binding"/>
    <property type="evidence" value="ECO:0007669"/>
    <property type="project" value="TreeGrafter"/>
</dbReference>
<evidence type="ECO:0000256" key="3">
    <source>
        <dbReference type="ARBA" id="ARBA00023125"/>
    </source>
</evidence>
<dbReference type="PANTHER" id="PTHR30146">
    <property type="entry name" value="LACI-RELATED TRANSCRIPTIONAL REPRESSOR"/>
    <property type="match status" value="1"/>
</dbReference>
<dbReference type="Gene3D" id="3.40.50.2300">
    <property type="match status" value="2"/>
</dbReference>
<dbReference type="PANTHER" id="PTHR30146:SF95">
    <property type="entry name" value="RIBOSE OPERON REPRESSOR"/>
    <property type="match status" value="1"/>
</dbReference>
<dbReference type="GO" id="GO:0003700">
    <property type="term" value="F:DNA-binding transcription factor activity"/>
    <property type="evidence" value="ECO:0007669"/>
    <property type="project" value="TreeGrafter"/>
</dbReference>
<dbReference type="Gene3D" id="1.10.260.40">
    <property type="entry name" value="lambda repressor-like DNA-binding domains"/>
    <property type="match status" value="1"/>
</dbReference>
<organism evidence="6 7">
    <name type="scientific">Simiaoa sunii</name>
    <dbReference type="NCBI Taxonomy" id="2763672"/>
    <lineage>
        <taxon>Bacteria</taxon>
        <taxon>Bacillati</taxon>
        <taxon>Bacillota</taxon>
        <taxon>Clostridia</taxon>
        <taxon>Lachnospirales</taxon>
        <taxon>Lachnospiraceae</taxon>
        <taxon>Simiaoa</taxon>
    </lineage>
</organism>
<accession>A0A7G9FWR2</accession>
<sequence>MPTIKDVAAEAGVTSTTVSRVLNNRGYISEETREKVYSAMEKLNYMPNEMARNLSRQKSDYIGVILPSVEHPYFSKVLHWLEHYVTKHNYKIMVCISENSREKELQYIDLLYSHRVLGIVVCSHIGETMEHLDSNCPLISFEREIAENIPAVLCDNYQGGILAANRLFDAGCRNIAIFNQPTKENIPAYSREKAFMKCCEDKKISGRVVYTDRLAPLSEEFGNNILELMKKNSDLDGIFATSDVMAANIIRACKKMGKRVPEDISIVGFDDTWISTLTYPSITTIHQPVREMCEYAIEAIVKKVKSEKVPSQVVFPVELIDRESTK</sequence>
<dbReference type="AlphaFoldDB" id="A0A7G9FWR2"/>
<proteinExistence type="predicted"/>
<dbReference type="KEGG" id="ssun:H9Q77_02180"/>
<dbReference type="Pfam" id="PF13377">
    <property type="entry name" value="Peripla_BP_3"/>
    <property type="match status" value="1"/>
</dbReference>
<dbReference type="PROSITE" id="PS50932">
    <property type="entry name" value="HTH_LACI_2"/>
    <property type="match status" value="1"/>
</dbReference>
<feature type="domain" description="HTH lacI-type" evidence="5">
    <location>
        <begin position="2"/>
        <end position="56"/>
    </location>
</feature>
<dbReference type="EMBL" id="CP060633">
    <property type="protein sequence ID" value="QNM02994.1"/>
    <property type="molecule type" value="Genomic_DNA"/>
</dbReference>
<dbReference type="PROSITE" id="PS00356">
    <property type="entry name" value="HTH_LACI_1"/>
    <property type="match status" value="1"/>
</dbReference>
<evidence type="ECO:0000259" key="5">
    <source>
        <dbReference type="PROSITE" id="PS50932"/>
    </source>
</evidence>
<evidence type="ECO:0000256" key="2">
    <source>
        <dbReference type="ARBA" id="ARBA00023015"/>
    </source>
</evidence>
<keyword evidence="4" id="KW-0804">Transcription</keyword>
<dbReference type="InterPro" id="IPR000843">
    <property type="entry name" value="HTH_LacI"/>
</dbReference>
<dbReference type="CDD" id="cd06291">
    <property type="entry name" value="PBP1_Qymf-like"/>
    <property type="match status" value="1"/>
</dbReference>